<feature type="compositionally biased region" description="Basic and acidic residues" evidence="9">
    <location>
        <begin position="115"/>
        <end position="136"/>
    </location>
</feature>
<dbReference type="WBParaSite" id="maker-uti_cns_0010396-snap-gene-0.2-mRNA-1">
    <property type="protein sequence ID" value="maker-uti_cns_0010396-snap-gene-0.2-mRNA-1"/>
    <property type="gene ID" value="maker-uti_cns_0010396-snap-gene-0.2"/>
</dbReference>
<dbReference type="InterPro" id="IPR050341">
    <property type="entry name" value="PP1_catalytic_subunit"/>
</dbReference>
<dbReference type="GO" id="GO:0005737">
    <property type="term" value="C:cytoplasm"/>
    <property type="evidence" value="ECO:0007669"/>
    <property type="project" value="TreeGrafter"/>
</dbReference>
<dbReference type="Pfam" id="PF07714">
    <property type="entry name" value="PK_Tyr_Ser-Thr"/>
    <property type="match status" value="1"/>
</dbReference>
<evidence type="ECO:0000256" key="6">
    <source>
        <dbReference type="ARBA" id="ARBA00023211"/>
    </source>
</evidence>
<dbReference type="PANTHER" id="PTHR11668">
    <property type="entry name" value="SERINE/THREONINE PROTEIN PHOSPHATASE"/>
    <property type="match status" value="1"/>
</dbReference>
<evidence type="ECO:0000256" key="2">
    <source>
        <dbReference type="ARBA" id="ARBA00013081"/>
    </source>
</evidence>
<dbReference type="InterPro" id="IPR029052">
    <property type="entry name" value="Metallo-depent_PP-like"/>
</dbReference>
<evidence type="ECO:0000256" key="4">
    <source>
        <dbReference type="ARBA" id="ARBA00022801"/>
    </source>
</evidence>
<dbReference type="InterPro" id="IPR011009">
    <property type="entry name" value="Kinase-like_dom_sf"/>
</dbReference>
<dbReference type="InterPro" id="IPR001245">
    <property type="entry name" value="Ser-Thr/Tyr_kinase_cat_dom"/>
</dbReference>
<dbReference type="PROSITE" id="PS50011">
    <property type="entry name" value="PROTEIN_KINASE_DOM"/>
    <property type="match status" value="1"/>
</dbReference>
<organism evidence="11 12">
    <name type="scientific">Macrostomum lignano</name>
    <dbReference type="NCBI Taxonomy" id="282301"/>
    <lineage>
        <taxon>Eukaryota</taxon>
        <taxon>Metazoa</taxon>
        <taxon>Spiralia</taxon>
        <taxon>Lophotrochozoa</taxon>
        <taxon>Platyhelminthes</taxon>
        <taxon>Rhabditophora</taxon>
        <taxon>Macrostomorpha</taxon>
        <taxon>Macrostomida</taxon>
        <taxon>Macrostomidae</taxon>
        <taxon>Macrostomum</taxon>
    </lineage>
</organism>
<dbReference type="GO" id="GO:0046872">
    <property type="term" value="F:metal ion binding"/>
    <property type="evidence" value="ECO:0007669"/>
    <property type="project" value="UniProtKB-KW"/>
</dbReference>
<dbReference type="SUPFAM" id="SSF56300">
    <property type="entry name" value="Metallo-dependent phosphatases"/>
    <property type="match status" value="2"/>
</dbReference>
<evidence type="ECO:0000313" key="12">
    <source>
        <dbReference type="WBParaSite" id="maker-uti_cns_0010396-snap-gene-0.2-mRNA-1"/>
    </source>
</evidence>
<feature type="compositionally biased region" description="Low complexity" evidence="9">
    <location>
        <begin position="1326"/>
        <end position="1353"/>
    </location>
</feature>
<evidence type="ECO:0000256" key="5">
    <source>
        <dbReference type="ARBA" id="ARBA00022912"/>
    </source>
</evidence>
<feature type="compositionally biased region" description="Pro residues" evidence="9">
    <location>
        <begin position="1298"/>
        <end position="1315"/>
    </location>
</feature>
<dbReference type="GO" id="GO:0004722">
    <property type="term" value="F:protein serine/threonine phosphatase activity"/>
    <property type="evidence" value="ECO:0007669"/>
    <property type="project" value="UniProtKB-EC"/>
</dbReference>
<feature type="compositionally biased region" description="Low complexity" evidence="9">
    <location>
        <begin position="1272"/>
        <end position="1297"/>
    </location>
</feature>
<dbReference type="Pfam" id="PF00149">
    <property type="entry name" value="Metallophos"/>
    <property type="match status" value="2"/>
</dbReference>
<dbReference type="Gene3D" id="3.60.21.10">
    <property type="match status" value="2"/>
</dbReference>
<evidence type="ECO:0000256" key="9">
    <source>
        <dbReference type="SAM" id="MobiDB-lite"/>
    </source>
</evidence>
<keyword evidence="4" id="KW-0378">Hydrolase</keyword>
<dbReference type="SUPFAM" id="SSF56112">
    <property type="entry name" value="Protein kinase-like (PK-like)"/>
    <property type="match status" value="2"/>
</dbReference>
<comment type="catalytic activity">
    <reaction evidence="8">
        <text>O-phospho-L-threonyl-[protein] + H2O = L-threonyl-[protein] + phosphate</text>
        <dbReference type="Rhea" id="RHEA:47004"/>
        <dbReference type="Rhea" id="RHEA-COMP:11060"/>
        <dbReference type="Rhea" id="RHEA-COMP:11605"/>
        <dbReference type="ChEBI" id="CHEBI:15377"/>
        <dbReference type="ChEBI" id="CHEBI:30013"/>
        <dbReference type="ChEBI" id="CHEBI:43474"/>
        <dbReference type="ChEBI" id="CHEBI:61977"/>
        <dbReference type="EC" id="3.1.3.16"/>
    </reaction>
</comment>
<keyword evidence="6" id="KW-0464">Manganese</keyword>
<protein>
    <recommendedName>
        <fullName evidence="2">protein-serine/threonine phosphatase</fullName>
        <ecNumber evidence="2">3.1.3.16</ecNumber>
    </recommendedName>
</protein>
<evidence type="ECO:0000256" key="3">
    <source>
        <dbReference type="ARBA" id="ARBA00022723"/>
    </source>
</evidence>
<dbReference type="Proteomes" id="UP000095280">
    <property type="component" value="Unplaced"/>
</dbReference>
<evidence type="ECO:0000256" key="8">
    <source>
        <dbReference type="ARBA" id="ARBA00048336"/>
    </source>
</evidence>
<dbReference type="GO" id="GO:0004672">
    <property type="term" value="F:protein kinase activity"/>
    <property type="evidence" value="ECO:0007669"/>
    <property type="project" value="InterPro"/>
</dbReference>
<keyword evidence="11" id="KW-1185">Reference proteome</keyword>
<dbReference type="PRINTS" id="PR00114">
    <property type="entry name" value="STPHPHTASE"/>
</dbReference>
<feature type="compositionally biased region" description="Basic residues" evidence="9">
    <location>
        <begin position="1316"/>
        <end position="1325"/>
    </location>
</feature>
<evidence type="ECO:0000256" key="1">
    <source>
        <dbReference type="ARBA" id="ARBA00001936"/>
    </source>
</evidence>
<feature type="region of interest" description="Disordered" evidence="9">
    <location>
        <begin position="1266"/>
        <end position="1380"/>
    </location>
</feature>
<name>A0A1I8I833_9PLAT</name>
<comment type="cofactor">
    <cofactor evidence="1">
        <name>Mn(2+)</name>
        <dbReference type="ChEBI" id="CHEBI:29035"/>
    </cofactor>
</comment>
<keyword evidence="5" id="KW-0904">Protein phosphatase</keyword>
<dbReference type="SMART" id="SM00156">
    <property type="entry name" value="PP2Ac"/>
    <property type="match status" value="2"/>
</dbReference>
<reference evidence="12" key="1">
    <citation type="submission" date="2016-11" db="UniProtKB">
        <authorList>
            <consortium name="WormBaseParasite"/>
        </authorList>
    </citation>
    <scope>IDENTIFICATION</scope>
</reference>
<evidence type="ECO:0000259" key="10">
    <source>
        <dbReference type="PROSITE" id="PS50011"/>
    </source>
</evidence>
<dbReference type="InterPro" id="IPR006186">
    <property type="entry name" value="Ser/Thr-sp_prot-phosphatase"/>
</dbReference>
<accession>A0A1I8I833</accession>
<dbReference type="GO" id="GO:0005524">
    <property type="term" value="F:ATP binding"/>
    <property type="evidence" value="ECO:0007669"/>
    <property type="project" value="InterPro"/>
</dbReference>
<proteinExistence type="predicted"/>
<comment type="catalytic activity">
    <reaction evidence="7">
        <text>O-phospho-L-seryl-[protein] + H2O = L-seryl-[protein] + phosphate</text>
        <dbReference type="Rhea" id="RHEA:20629"/>
        <dbReference type="Rhea" id="RHEA-COMP:9863"/>
        <dbReference type="Rhea" id="RHEA-COMP:11604"/>
        <dbReference type="ChEBI" id="CHEBI:15377"/>
        <dbReference type="ChEBI" id="CHEBI:29999"/>
        <dbReference type="ChEBI" id="CHEBI:43474"/>
        <dbReference type="ChEBI" id="CHEBI:83421"/>
        <dbReference type="EC" id="3.1.3.16"/>
    </reaction>
</comment>
<keyword evidence="3" id="KW-0479">Metal-binding</keyword>
<dbReference type="InterPro" id="IPR000719">
    <property type="entry name" value="Prot_kinase_dom"/>
</dbReference>
<feature type="compositionally biased region" description="Basic and acidic residues" evidence="9">
    <location>
        <begin position="1369"/>
        <end position="1380"/>
    </location>
</feature>
<dbReference type="PANTHER" id="PTHR11668:SF300">
    <property type="entry name" value="SERINE_THREONINE-PROTEIN PHOSPHATASE"/>
    <property type="match status" value="1"/>
</dbReference>
<feature type="domain" description="Protein kinase" evidence="10">
    <location>
        <begin position="1"/>
        <end position="98"/>
    </location>
</feature>
<dbReference type="InterPro" id="IPR004843">
    <property type="entry name" value="Calcineurin-like_PHP"/>
</dbReference>
<evidence type="ECO:0000256" key="7">
    <source>
        <dbReference type="ARBA" id="ARBA00047761"/>
    </source>
</evidence>
<dbReference type="EC" id="3.1.3.16" evidence="2"/>
<dbReference type="CDD" id="cd00144">
    <property type="entry name" value="MPP_PPP_family"/>
    <property type="match status" value="2"/>
</dbReference>
<dbReference type="GO" id="GO:0005634">
    <property type="term" value="C:nucleus"/>
    <property type="evidence" value="ECO:0007669"/>
    <property type="project" value="TreeGrafter"/>
</dbReference>
<sequence length="1380" mass="151348">QPVAVAVGSGAAAANWAYGILLYEIFSKGETPYPGVSPNGVLPYLEAGGVNPQPVLAGEGLYGLMRDCWAWESRDRPSFESILARLDGLERCYEHTDLPQIRQQHCYITNIDKPSRMDSDKCSENDASGKSEEPMPRKSSTVSLGVDVPPDCTIDLAELVKRLLSFQPPNDDYSVHPELTAQDCLIVCHMAIKYLSSSTSVCVQTDSPINIVGDLHGQFHDLLRFFDQLGQPPQAKFLFLGDYVNKGKFSLEVIVLLLSLMLMYPDSVVLLRGSSECASKCSHYGFKDELIGRFGANSGTSVFVGFLRCFQWLPLAAIVGGKLLCCHGGVSPSFELEPFASGQPETNADLLNNKIERPFELQQFGLACDLLCSDPMKSPARDNFEVSVPEGERLKLNWVTRGRSCSYHFSKEALSEVLRILNLSLLIRGKCHGPDGFNVLLDRRCVALISSTDYLGQKKNNASVLQIDSSNINTRKPGAFFVLCPVKAAAKHLQHLWQSAGEIAAADAQACTPGCAKMQSAESSATQAPMLENRSNASAVVMDHADLAELVKRLLSFQAPNDDYSVHPELTAQDCLVVCHMAIKYLSSSTSVCVQTDSPINIVGDLHGQFHDLLRFFDQLGQPPQAKFLFLGDYVNKGKFSLEVIVLLLSLMLMYPDSVVLLRGSSDCASKCSHYGFKDELIGRFGANSGTSVLVGFLRCFQWLPLAAIVGGKLLCCHGGVSPSFELEPFASGQPETNADLLNKIERPFELQQFGLACDLLCSDPMKSPARDNFEVSVPEGERLKLNWVTRGRSCSYHFSKEALCSSLRSVNAALLVRGREIANEGFALRHDRLCITLCSAPGYHGTRGNKGAALQIEDREAQQESVVHFRLVLVDSVSFDIENIRIHYTCTDGTQSKRVIIRMTDPRDLTPKTIIRHRSGYSQLENGSSSLDTSGTLEIMNASIKEESEQIRHSAFLMLQFHLRNGRQWIVKDHLSQLGTRRSWNWFSPYVSDPALCPLPLKQKSFACVRQWLEGLRHECLLLGQLDLIEKHSRFLHIVPFCPKGSVRDFICQTNPLYPHQTKVARRRRPVPLGKLHAWSGRVLRALLHLHSCGLRPHGFVHAGNVLLSNEGIQLGGLESVLTGQVPPRWPELRRLLPAGGRRRHLTDSVGLGHLLFEMATGFELTATALTAVEFQASVRGVDWIILAAKGRKYRPLLDVLNFIFERLPFGSVPELGAIADHAFFAGCMVEFPVAETAAASDSTASTAVVASFLKRVRKRLPAGVRSGGVATAAAESPRAASGRPGAASASDCAAPPRAPEPPPPLPPPAPPPRLRLRPRHLQRLPRTSSASPTASSASPAGATAATVARAGAIDRSRRTSVRHSPRRQIEEGRQSDQR</sequence>
<evidence type="ECO:0000313" key="11">
    <source>
        <dbReference type="Proteomes" id="UP000095280"/>
    </source>
</evidence>
<feature type="region of interest" description="Disordered" evidence="9">
    <location>
        <begin position="115"/>
        <end position="142"/>
    </location>
</feature>
<dbReference type="Gene3D" id="1.10.510.10">
    <property type="entry name" value="Transferase(Phosphotransferase) domain 1"/>
    <property type="match status" value="1"/>
</dbReference>